<keyword evidence="1" id="KW-0812">Transmembrane</keyword>
<feature type="transmembrane region" description="Helical" evidence="1">
    <location>
        <begin position="20"/>
        <end position="45"/>
    </location>
</feature>
<dbReference type="GO" id="GO:0008289">
    <property type="term" value="F:lipid binding"/>
    <property type="evidence" value="ECO:0007669"/>
    <property type="project" value="InterPro"/>
</dbReference>
<sequence>MVLILEALVEILRRPTVADVAVELAAFVAPLWIAVFAGLLLGWAWRPGWAAGLSGAVKTESAPSLGPHSAAPSMKAVDWVFTLTCSCAVNPLPCSRVKSVYGICRRSEKLAVTEEDLQHLFRLVEVTDGGPEWHKMMDKSLPNMRYQAWRRDPETGPPQYRSSTLYEDVTPEIVRDFFWDDEFRIKNGWDDMLLEHTTLEECPTTGTMVVQWVRKFPFFCSNREYIIGRRIWESGRTYYCITKGVPRPAVPRRNKPRRVDLYYSSWCIRAAESRRDGRMTACEVLLFHHEDMGIPWEIAKLGVRQGMWSCVRKIEPGLCAYQLARRSNEPLSRFAFMAQINTKFDADKLRSFETITDLSGNVVEAEKQKNWTSSIPKFLVVGGAVAIACTLDHGLLTKAVIFGVARRFANIGKRL</sequence>
<dbReference type="SUPFAM" id="SSF55961">
    <property type="entry name" value="Bet v1-like"/>
    <property type="match status" value="1"/>
</dbReference>
<dbReference type="FunFam" id="3.30.530.20:FF:000006">
    <property type="entry name" value="StAR-related lipid transfer protein 7, mitochondrial"/>
    <property type="match status" value="1"/>
</dbReference>
<dbReference type="GO" id="GO:0005737">
    <property type="term" value="C:cytoplasm"/>
    <property type="evidence" value="ECO:0007669"/>
    <property type="project" value="UniProtKB-ARBA"/>
</dbReference>
<dbReference type="EMBL" id="HG996472">
    <property type="protein sequence ID" value="CAG1831540.1"/>
    <property type="molecule type" value="Genomic_DNA"/>
</dbReference>
<keyword evidence="1" id="KW-1133">Transmembrane helix</keyword>
<feature type="domain" description="START" evidence="2">
    <location>
        <begin position="131"/>
        <end position="323"/>
    </location>
</feature>
<organism evidence="3">
    <name type="scientific">Musa acuminata subsp. malaccensis</name>
    <name type="common">Wild banana</name>
    <name type="synonym">Musa malaccensis</name>
    <dbReference type="NCBI Taxonomy" id="214687"/>
    <lineage>
        <taxon>Eukaryota</taxon>
        <taxon>Viridiplantae</taxon>
        <taxon>Streptophyta</taxon>
        <taxon>Embryophyta</taxon>
        <taxon>Tracheophyta</taxon>
        <taxon>Spermatophyta</taxon>
        <taxon>Magnoliopsida</taxon>
        <taxon>Liliopsida</taxon>
        <taxon>Zingiberales</taxon>
        <taxon>Musaceae</taxon>
        <taxon>Musa</taxon>
    </lineage>
</organism>
<dbReference type="InterPro" id="IPR051213">
    <property type="entry name" value="START_lipid_transfer"/>
</dbReference>
<dbReference type="InterPro" id="IPR023393">
    <property type="entry name" value="START-like_dom_sf"/>
</dbReference>
<dbReference type="CDD" id="cd08870">
    <property type="entry name" value="START_STARD2_7-like"/>
    <property type="match status" value="1"/>
</dbReference>
<dbReference type="Gene3D" id="3.30.530.20">
    <property type="match status" value="1"/>
</dbReference>
<gene>
    <name evidence="3" type="ORF">GSMUA_347940.1</name>
</gene>
<dbReference type="PROSITE" id="PS50848">
    <property type="entry name" value="START"/>
    <property type="match status" value="1"/>
</dbReference>
<reference evidence="3" key="1">
    <citation type="submission" date="2021-03" db="EMBL/GenBank/DDBJ databases">
        <authorList>
            <consortium name="Genoscope - CEA"/>
            <person name="William W."/>
        </authorList>
    </citation>
    <scope>NUCLEOTIDE SEQUENCE</scope>
    <source>
        <strain evidence="3">Doubled-haploid Pahang</strain>
    </source>
</reference>
<name>A0A8D6ZKM9_MUSAM</name>
<accession>A0A8D6ZKM9</accession>
<protein>
    <submittedName>
        <fullName evidence="3">(wild Malaysian banana) hypothetical protein</fullName>
    </submittedName>
</protein>
<keyword evidence="1" id="KW-0472">Membrane</keyword>
<evidence type="ECO:0000313" key="3">
    <source>
        <dbReference type="EMBL" id="CAG1831540.1"/>
    </source>
</evidence>
<dbReference type="InterPro" id="IPR002913">
    <property type="entry name" value="START_lipid-bd_dom"/>
</dbReference>
<evidence type="ECO:0000259" key="2">
    <source>
        <dbReference type="PROSITE" id="PS50848"/>
    </source>
</evidence>
<proteinExistence type="predicted"/>
<dbReference type="PANTHER" id="PTHR19308:SF39">
    <property type="entry name" value="PHOSPHATIDYLCHOLINE TRANSFER PROTEIN"/>
    <property type="match status" value="1"/>
</dbReference>
<evidence type="ECO:0000256" key="1">
    <source>
        <dbReference type="SAM" id="Phobius"/>
    </source>
</evidence>
<dbReference type="PANTHER" id="PTHR19308">
    <property type="entry name" value="PHOSPHATIDYLCHOLINE TRANSFER PROTEIN"/>
    <property type="match status" value="1"/>
</dbReference>
<dbReference type="AlphaFoldDB" id="A0A8D6ZKM9"/>